<keyword evidence="1" id="KW-0547">Nucleotide-binding</keyword>
<dbReference type="GO" id="GO:0004672">
    <property type="term" value="F:protein kinase activity"/>
    <property type="evidence" value="ECO:0007669"/>
    <property type="project" value="InterPro"/>
</dbReference>
<evidence type="ECO:0000256" key="3">
    <source>
        <dbReference type="SAM" id="MobiDB-lite"/>
    </source>
</evidence>
<dbReference type="Pfam" id="PF00069">
    <property type="entry name" value="Pkinase"/>
    <property type="match status" value="1"/>
</dbReference>
<evidence type="ECO:0000313" key="6">
    <source>
        <dbReference type="EMBL" id="KAJ8731389.1"/>
    </source>
</evidence>
<feature type="domain" description="FHA" evidence="4">
    <location>
        <begin position="69"/>
        <end position="129"/>
    </location>
</feature>
<accession>A0AAD7YW81</accession>
<dbReference type="Proteomes" id="UP001231518">
    <property type="component" value="Chromosome 16"/>
</dbReference>
<evidence type="ECO:0000259" key="4">
    <source>
        <dbReference type="PROSITE" id="PS50006"/>
    </source>
</evidence>
<organism evidence="6 7">
    <name type="scientific">Mythimna separata</name>
    <name type="common">Oriental armyworm</name>
    <name type="synonym">Pseudaletia separata</name>
    <dbReference type="NCBI Taxonomy" id="271217"/>
    <lineage>
        <taxon>Eukaryota</taxon>
        <taxon>Metazoa</taxon>
        <taxon>Ecdysozoa</taxon>
        <taxon>Arthropoda</taxon>
        <taxon>Hexapoda</taxon>
        <taxon>Insecta</taxon>
        <taxon>Pterygota</taxon>
        <taxon>Neoptera</taxon>
        <taxon>Endopterygota</taxon>
        <taxon>Lepidoptera</taxon>
        <taxon>Glossata</taxon>
        <taxon>Ditrysia</taxon>
        <taxon>Noctuoidea</taxon>
        <taxon>Noctuidae</taxon>
        <taxon>Noctuinae</taxon>
        <taxon>Hadenini</taxon>
        <taxon>Mythimna</taxon>
    </lineage>
</organism>
<keyword evidence="7" id="KW-1185">Reference proteome</keyword>
<dbReference type="Pfam" id="PF00498">
    <property type="entry name" value="FHA"/>
    <property type="match status" value="1"/>
</dbReference>
<dbReference type="Gene3D" id="3.30.200.20">
    <property type="entry name" value="Phosphorylase Kinase, domain 1"/>
    <property type="match status" value="1"/>
</dbReference>
<gene>
    <name evidence="6" type="ORF">PYW07_004553</name>
</gene>
<evidence type="ECO:0000313" key="7">
    <source>
        <dbReference type="Proteomes" id="UP001231518"/>
    </source>
</evidence>
<dbReference type="PROSITE" id="PS00108">
    <property type="entry name" value="PROTEIN_KINASE_ST"/>
    <property type="match status" value="1"/>
</dbReference>
<evidence type="ECO:0000256" key="2">
    <source>
        <dbReference type="ARBA" id="ARBA00022840"/>
    </source>
</evidence>
<reference evidence="6" key="1">
    <citation type="submission" date="2023-03" db="EMBL/GenBank/DDBJ databases">
        <title>Chromosome-level genomes of two armyworms, Mythimna separata and Mythimna loreyi, provide insights into the biosynthesis and reception of sex pheromones.</title>
        <authorList>
            <person name="Zhao H."/>
        </authorList>
    </citation>
    <scope>NUCLEOTIDE SEQUENCE</scope>
    <source>
        <strain evidence="6">BeijingLab</strain>
        <tissue evidence="6">Pupa</tissue>
    </source>
</reference>
<feature type="domain" description="Protein kinase" evidence="5">
    <location>
        <begin position="174"/>
        <end position="441"/>
    </location>
</feature>
<dbReference type="Gene3D" id="2.60.200.20">
    <property type="match status" value="1"/>
</dbReference>
<dbReference type="InterPro" id="IPR000253">
    <property type="entry name" value="FHA_dom"/>
</dbReference>
<evidence type="ECO:0008006" key="8">
    <source>
        <dbReference type="Google" id="ProtNLM"/>
    </source>
</evidence>
<dbReference type="SUPFAM" id="SSF56112">
    <property type="entry name" value="Protein kinase-like (PK-like)"/>
    <property type="match status" value="1"/>
</dbReference>
<dbReference type="Gene3D" id="1.10.510.10">
    <property type="entry name" value="Transferase(Phosphotransferase) domain 1"/>
    <property type="match status" value="1"/>
</dbReference>
<dbReference type="InterPro" id="IPR008984">
    <property type="entry name" value="SMAD_FHA_dom_sf"/>
</dbReference>
<dbReference type="InterPro" id="IPR011009">
    <property type="entry name" value="Kinase-like_dom_sf"/>
</dbReference>
<dbReference type="GO" id="GO:0005524">
    <property type="term" value="F:ATP binding"/>
    <property type="evidence" value="ECO:0007669"/>
    <property type="project" value="UniProtKB-KW"/>
</dbReference>
<protein>
    <recommendedName>
        <fullName evidence="8">Ovarian-specific serine/threonine-protein kinase Lok</fullName>
    </recommendedName>
</protein>
<evidence type="ECO:0000259" key="5">
    <source>
        <dbReference type="PROSITE" id="PS50011"/>
    </source>
</evidence>
<dbReference type="EMBL" id="JARGEI010000005">
    <property type="protein sequence ID" value="KAJ8731389.1"/>
    <property type="molecule type" value="Genomic_DNA"/>
</dbReference>
<proteinExistence type="predicted"/>
<dbReference type="PROSITE" id="PS50011">
    <property type="entry name" value="PROTEIN_KINASE_DOM"/>
    <property type="match status" value="1"/>
</dbReference>
<dbReference type="FunFam" id="1.10.510.10:FF:000571">
    <property type="entry name" value="Maternal embryonic leucine zipper kinase"/>
    <property type="match status" value="1"/>
</dbReference>
<dbReference type="SMART" id="SM00240">
    <property type="entry name" value="FHA"/>
    <property type="match status" value="1"/>
</dbReference>
<dbReference type="InterPro" id="IPR008271">
    <property type="entry name" value="Ser/Thr_kinase_AS"/>
</dbReference>
<dbReference type="PROSITE" id="PS50006">
    <property type="entry name" value="FHA_DOMAIN"/>
    <property type="match status" value="1"/>
</dbReference>
<sequence length="532" mass="60765">MMGDDLLPDSANTQTQTQNSQIDWSQHNTPSYIPTIWGRLYSTKVAVTGKHCWNNAQYPEYYDLIQPEFTLGRALNCSFVMKKDMIKENIIKNVSKQHFIIKRDMSEPLCPAVITDQSYNGTFINGEKLGKGNCRVLDDNDEISVTHPIVKIFIFKDLLKNEQDQVPKEISKKYYISRTLGQGACGLVKLIYDKIKCTKYAMKIIKKSRMTNGQINHLNDPEKIMNEITIMKSVRHPCIISTEEVFDSRDAVYIVLELMQGGELFDRITKQGHLSEQFTRFLFRQMVLAVKYLHSQGITHRDLKPENVLLESQEDDTLIKITDFGLSKFVGEDSFMKTMCGTPLYLAPEVLRANGQRSYGPEVDVWSLGVIFFVCLVGYLPFSADYKDMTLKDQILSGRYRYSQSHWKNISLQGKLLMKRMLTVQVGKRITLNQILNHSWMQDNDVIIRVEKLFSQKQMMSGMTQLTVSSSCEDDENGNTDTVTVIRLVATGKRALSDSYSSCEPIPKKLRVGLSAEKHNDTTSTNSYCSDE</sequence>
<dbReference type="CDD" id="cd14084">
    <property type="entry name" value="STKc_Chk2"/>
    <property type="match status" value="1"/>
</dbReference>
<dbReference type="SMART" id="SM00220">
    <property type="entry name" value="S_TKc"/>
    <property type="match status" value="1"/>
</dbReference>
<dbReference type="PANTHER" id="PTHR24347">
    <property type="entry name" value="SERINE/THREONINE-PROTEIN KINASE"/>
    <property type="match status" value="1"/>
</dbReference>
<feature type="region of interest" description="Disordered" evidence="3">
    <location>
        <begin position="1"/>
        <end position="26"/>
    </location>
</feature>
<comment type="caution">
    <text evidence="6">The sequence shown here is derived from an EMBL/GenBank/DDBJ whole genome shotgun (WGS) entry which is preliminary data.</text>
</comment>
<name>A0AAD7YW81_MYTSE</name>
<evidence type="ECO:0000256" key="1">
    <source>
        <dbReference type="ARBA" id="ARBA00022741"/>
    </source>
</evidence>
<dbReference type="AlphaFoldDB" id="A0AAD7YW81"/>
<dbReference type="InterPro" id="IPR000719">
    <property type="entry name" value="Prot_kinase_dom"/>
</dbReference>
<dbReference type="SUPFAM" id="SSF49879">
    <property type="entry name" value="SMAD/FHA domain"/>
    <property type="match status" value="1"/>
</dbReference>
<keyword evidence="2" id="KW-0067">ATP-binding</keyword>